<evidence type="ECO:0000313" key="4">
    <source>
        <dbReference type="Proteomes" id="UP001306508"/>
    </source>
</evidence>
<protein>
    <recommendedName>
        <fullName evidence="2">WLM domain-containing protein</fullName>
    </recommendedName>
</protein>
<dbReference type="Pfam" id="PF08325">
    <property type="entry name" value="WLM"/>
    <property type="match status" value="1"/>
</dbReference>
<dbReference type="GO" id="GO:0008237">
    <property type="term" value="F:metallopeptidase activity"/>
    <property type="evidence" value="ECO:0007669"/>
    <property type="project" value="TreeGrafter"/>
</dbReference>
<dbReference type="GO" id="GO:0005634">
    <property type="term" value="C:nucleus"/>
    <property type="evidence" value="ECO:0007669"/>
    <property type="project" value="TreeGrafter"/>
</dbReference>
<dbReference type="AlphaFoldDB" id="A0AAN7WPX6"/>
<name>A0AAN7WPX6_9SACH</name>
<organism evidence="3 4">
    <name type="scientific">Arxiozyma heterogenica</name>
    <dbReference type="NCBI Taxonomy" id="278026"/>
    <lineage>
        <taxon>Eukaryota</taxon>
        <taxon>Fungi</taxon>
        <taxon>Dikarya</taxon>
        <taxon>Ascomycota</taxon>
        <taxon>Saccharomycotina</taxon>
        <taxon>Saccharomycetes</taxon>
        <taxon>Saccharomycetales</taxon>
        <taxon>Saccharomycetaceae</taxon>
        <taxon>Arxiozyma</taxon>
    </lineage>
</organism>
<feature type="region of interest" description="Disordered" evidence="1">
    <location>
        <begin position="267"/>
        <end position="290"/>
    </location>
</feature>
<reference evidence="4" key="1">
    <citation type="submission" date="2023-07" db="EMBL/GenBank/DDBJ databases">
        <title>A draft genome of Kazachstania heterogenica Y-27499.</title>
        <authorList>
            <person name="Donic C."/>
            <person name="Kralova J.S."/>
            <person name="Fidel L."/>
            <person name="Ben-Dor S."/>
            <person name="Jung S."/>
        </authorList>
    </citation>
    <scope>NUCLEOTIDE SEQUENCE [LARGE SCALE GENOMIC DNA]</scope>
    <source>
        <strain evidence="4">Y27499</strain>
    </source>
</reference>
<dbReference type="PANTHER" id="PTHR46622:SF1">
    <property type="entry name" value="DNA-DEPENDENT METALLOPROTEASE WSS1"/>
    <property type="match status" value="1"/>
</dbReference>
<evidence type="ECO:0000313" key="3">
    <source>
        <dbReference type="EMBL" id="KAK5780942.1"/>
    </source>
</evidence>
<dbReference type="GO" id="GO:0006281">
    <property type="term" value="P:DNA repair"/>
    <property type="evidence" value="ECO:0007669"/>
    <property type="project" value="TreeGrafter"/>
</dbReference>
<feature type="compositionally biased region" description="Acidic residues" evidence="1">
    <location>
        <begin position="267"/>
        <end position="276"/>
    </location>
</feature>
<evidence type="ECO:0000259" key="2">
    <source>
        <dbReference type="PROSITE" id="PS51397"/>
    </source>
</evidence>
<dbReference type="PANTHER" id="PTHR46622">
    <property type="entry name" value="DNA-DEPENDENT METALLOPROTEASE WSS1"/>
    <property type="match status" value="1"/>
</dbReference>
<dbReference type="InterPro" id="IPR053000">
    <property type="entry name" value="WSS1-like_metalloprotease"/>
</dbReference>
<gene>
    <name evidence="3" type="ORF">RI543_001329</name>
</gene>
<proteinExistence type="predicted"/>
<dbReference type="EMBL" id="JAWIZZ010000038">
    <property type="protein sequence ID" value="KAK5780942.1"/>
    <property type="molecule type" value="Genomic_DNA"/>
</dbReference>
<dbReference type="PROSITE" id="PS51397">
    <property type="entry name" value="WLM"/>
    <property type="match status" value="1"/>
</dbReference>
<dbReference type="InterPro" id="IPR013536">
    <property type="entry name" value="WLM_dom"/>
</dbReference>
<dbReference type="Proteomes" id="UP001306508">
    <property type="component" value="Unassembled WGS sequence"/>
</dbReference>
<feature type="domain" description="WLM" evidence="2">
    <location>
        <begin position="1"/>
        <end position="219"/>
    </location>
</feature>
<keyword evidence="4" id="KW-1185">Reference proteome</keyword>
<comment type="caution">
    <text evidence="3">The sequence shown here is derived from an EMBL/GenBank/DDBJ whole genome shotgun (WGS) entry which is preliminary data.</text>
</comment>
<accession>A0AAN7WPX6</accession>
<sequence>MTIKKNPHINAITYLKNKPNSQYAFHLLEDINNSVALLMDENGLKVSVLAEFYPKQKNLLGLNLNHGYKIMLRLRQPYDDSQFLSRDEIINTMIHELTHNKIGPHNAAFKKLMNELCGRQYIIETLGLTYNFLGVGKRLGGKNIGGKYNIRQQRIHSLQNGLINISKNDTNTTLTFTSTSIPNNNSSDCLQKLGSLNGIRKQRLTPKEMTAKAAIERLQKQSGQRSLPFEYSEKNNTDDNVNIQEILSQHDLMESQVEEIIIIDSDISTDDDDEGEEHSTFLHSSSSTRAKEEPIIDFIDLT</sequence>
<evidence type="ECO:0000256" key="1">
    <source>
        <dbReference type="SAM" id="MobiDB-lite"/>
    </source>
</evidence>